<evidence type="ECO:0000313" key="1">
    <source>
        <dbReference type="EMBL" id="TMI76709.1"/>
    </source>
</evidence>
<protein>
    <recommendedName>
        <fullName evidence="3">Phosphatidylcholine 1-acylhydrolase</fullName>
    </recommendedName>
</protein>
<dbReference type="EMBL" id="VBAP01000013">
    <property type="protein sequence ID" value="TMI76709.1"/>
    <property type="molecule type" value="Genomic_DNA"/>
</dbReference>
<dbReference type="Proteomes" id="UP000318834">
    <property type="component" value="Unassembled WGS sequence"/>
</dbReference>
<organism evidence="1 2">
    <name type="scientific">Candidatus Segetimicrobium genomatis</name>
    <dbReference type="NCBI Taxonomy" id="2569760"/>
    <lineage>
        <taxon>Bacteria</taxon>
        <taxon>Bacillati</taxon>
        <taxon>Candidatus Sysuimicrobiota</taxon>
        <taxon>Candidatus Sysuimicrobiia</taxon>
        <taxon>Candidatus Sysuimicrobiales</taxon>
        <taxon>Candidatus Segetimicrobiaceae</taxon>
        <taxon>Candidatus Segetimicrobium</taxon>
    </lineage>
</organism>
<sequence>MSPKRTSPLSLLPGAVVSLVLGLGAGPITAQSLTSLAKGNNVNFATAPVRYRLVQEQLEPSYITVLGGGGNIEPLFFEANVAPHFGAGWSKWALVITSKIVLRMRNDSTHSAPIRTPSYMPRITLYWWGPFRGTSTSSEFLSFTISHHSNGQAGPFYVANTTTPNTFDGSFSTNFLELDYHRVFQLGENHGVGWVKAGVRMHVPVDEDAELRSSAGDNQYGRYRLLLSTLSRRPLPLLPRIPVVLQFDYFYILDGRFQGHRFFSADRLGASGTFNVALRTEALLGFFVNGYVGQDYYNIWYKQRLKVVRVGFSVQSITSFRSPE</sequence>
<dbReference type="InterPro" id="IPR036541">
    <property type="entry name" value="PLipase_A1_sf"/>
</dbReference>
<dbReference type="SUPFAM" id="SSF56931">
    <property type="entry name" value="Outer membrane phospholipase A (OMPLA)"/>
    <property type="match status" value="1"/>
</dbReference>
<reference evidence="1 2" key="1">
    <citation type="journal article" date="2019" name="Nat. Microbiol.">
        <title>Mediterranean grassland soil C-N compound turnover is dependent on rainfall and depth, and is mediated by genomically divergent microorganisms.</title>
        <authorList>
            <person name="Diamond S."/>
            <person name="Andeer P.F."/>
            <person name="Li Z."/>
            <person name="Crits-Christoph A."/>
            <person name="Burstein D."/>
            <person name="Anantharaman K."/>
            <person name="Lane K.R."/>
            <person name="Thomas B.C."/>
            <person name="Pan C."/>
            <person name="Northen T.R."/>
            <person name="Banfield J.F."/>
        </authorList>
    </citation>
    <scope>NUCLEOTIDE SEQUENCE [LARGE SCALE GENOMIC DNA]</scope>
    <source>
        <strain evidence="1">NP_8</strain>
    </source>
</reference>
<proteinExistence type="predicted"/>
<evidence type="ECO:0000313" key="2">
    <source>
        <dbReference type="Proteomes" id="UP000318834"/>
    </source>
</evidence>
<dbReference type="GO" id="GO:0006629">
    <property type="term" value="P:lipid metabolic process"/>
    <property type="evidence" value="ECO:0007669"/>
    <property type="project" value="InterPro"/>
</dbReference>
<dbReference type="Gene3D" id="2.40.230.10">
    <property type="entry name" value="Phospholipase A1"/>
    <property type="match status" value="1"/>
</dbReference>
<name>A0A537IZH4_9BACT</name>
<gene>
    <name evidence="1" type="ORF">E6H05_02890</name>
</gene>
<accession>A0A537IZH4</accession>
<dbReference type="GO" id="GO:0004620">
    <property type="term" value="F:phospholipase activity"/>
    <property type="evidence" value="ECO:0007669"/>
    <property type="project" value="InterPro"/>
</dbReference>
<dbReference type="AlphaFoldDB" id="A0A537IZH4"/>
<dbReference type="GO" id="GO:0016020">
    <property type="term" value="C:membrane"/>
    <property type="evidence" value="ECO:0007669"/>
    <property type="project" value="InterPro"/>
</dbReference>
<evidence type="ECO:0008006" key="3">
    <source>
        <dbReference type="Google" id="ProtNLM"/>
    </source>
</evidence>
<comment type="caution">
    <text evidence="1">The sequence shown here is derived from an EMBL/GenBank/DDBJ whole genome shotgun (WGS) entry which is preliminary data.</text>
</comment>